<name>A0A1H6XVB7_9BACT</name>
<dbReference type="RefSeq" id="WP_090337971.1">
    <property type="nucleotide sequence ID" value="NZ_FNXY01000006.1"/>
</dbReference>
<dbReference type="InterPro" id="IPR018707">
    <property type="entry name" value="LpxR"/>
</dbReference>
<dbReference type="Gene3D" id="2.40.128.140">
    <property type="entry name" value="Outer membrane protein"/>
    <property type="match status" value="1"/>
</dbReference>
<gene>
    <name evidence="2" type="ORF">SAMN04487995_3958</name>
</gene>
<evidence type="ECO:0000256" key="1">
    <source>
        <dbReference type="SAM" id="SignalP"/>
    </source>
</evidence>
<evidence type="ECO:0000313" key="2">
    <source>
        <dbReference type="EMBL" id="SEJ28495.1"/>
    </source>
</evidence>
<organism evidence="2 3">
    <name type="scientific">Dyadobacter koreensis</name>
    <dbReference type="NCBI Taxonomy" id="408657"/>
    <lineage>
        <taxon>Bacteria</taxon>
        <taxon>Pseudomonadati</taxon>
        <taxon>Bacteroidota</taxon>
        <taxon>Cytophagia</taxon>
        <taxon>Cytophagales</taxon>
        <taxon>Spirosomataceae</taxon>
        <taxon>Dyadobacter</taxon>
    </lineage>
</organism>
<dbReference type="STRING" id="408657.SAMN04487995_3958"/>
<accession>A0A1H6XVB7</accession>
<evidence type="ECO:0008006" key="4">
    <source>
        <dbReference type="Google" id="ProtNLM"/>
    </source>
</evidence>
<sequence length="333" mass="37717">MKKYLLPVLFSFLLSLINSVLTNAQSSRPDRIFRFYEDNDFLNFRGAGTDKAYTNGVRLDIFYERKKPSKFPIDRFFPKAGKHSTDTYGWSVMQMMVTPNNLTIPDFQANDYPYSGALFVTHSLASYNREKKYNFQTEILAGVRGPASFARQTQVWIHQMIGDEIPMGWKNQCNTKALVNLNFAAEKQLLAAGHYMEVIGGAQISAGTLTNSLSIYPLFRIGYMSSYFDGFFSQFSNFAIRRKIQFYFFVRPQITMLASNALMHGEIENNAQLSNEKKSPYTADINHVMGNVDFGLVLASGALGISYTQKPTTAYAKGLYGHNVGNISLYFSW</sequence>
<dbReference type="Proteomes" id="UP000199532">
    <property type="component" value="Unassembled WGS sequence"/>
</dbReference>
<keyword evidence="1" id="KW-0732">Signal</keyword>
<dbReference type="OrthoDB" id="622552at2"/>
<evidence type="ECO:0000313" key="3">
    <source>
        <dbReference type="Proteomes" id="UP000199532"/>
    </source>
</evidence>
<keyword evidence="3" id="KW-1185">Reference proteome</keyword>
<dbReference type="Pfam" id="PF09982">
    <property type="entry name" value="LpxR"/>
    <property type="match status" value="1"/>
</dbReference>
<feature type="chain" id="PRO_5011604996" description="Lipid A deacylase LpxR family protein" evidence="1">
    <location>
        <begin position="25"/>
        <end position="333"/>
    </location>
</feature>
<dbReference type="AlphaFoldDB" id="A0A1H6XVB7"/>
<feature type="signal peptide" evidence="1">
    <location>
        <begin position="1"/>
        <end position="24"/>
    </location>
</feature>
<protein>
    <recommendedName>
        <fullName evidence="4">Lipid A deacylase LpxR family protein</fullName>
    </recommendedName>
</protein>
<reference evidence="2 3" key="1">
    <citation type="submission" date="2016-10" db="EMBL/GenBank/DDBJ databases">
        <authorList>
            <person name="de Groot N.N."/>
        </authorList>
    </citation>
    <scope>NUCLEOTIDE SEQUENCE [LARGE SCALE GENOMIC DNA]</scope>
    <source>
        <strain evidence="2 3">DSM 19938</strain>
    </source>
</reference>
<dbReference type="InterPro" id="IPR037107">
    <property type="entry name" value="Put_OMP_sf"/>
</dbReference>
<proteinExistence type="predicted"/>
<dbReference type="EMBL" id="FNXY01000006">
    <property type="protein sequence ID" value="SEJ28495.1"/>
    <property type="molecule type" value="Genomic_DNA"/>
</dbReference>